<dbReference type="EMBL" id="CP158367">
    <property type="protein sequence ID" value="XBX75617.1"/>
    <property type="molecule type" value="Genomic_DNA"/>
</dbReference>
<organism evidence="1">
    <name type="scientific">Proteinivorax tanatarense</name>
    <dbReference type="NCBI Taxonomy" id="1260629"/>
    <lineage>
        <taxon>Bacteria</taxon>
        <taxon>Bacillati</taxon>
        <taxon>Bacillota</taxon>
        <taxon>Clostridia</taxon>
        <taxon>Eubacteriales</taxon>
        <taxon>Proteinivoracaceae</taxon>
        <taxon>Proteinivorax</taxon>
    </lineage>
</organism>
<evidence type="ECO:0000313" key="1">
    <source>
        <dbReference type="EMBL" id="XBX75617.1"/>
    </source>
</evidence>
<dbReference type="AlphaFoldDB" id="A0AAU7VNT4"/>
<dbReference type="RefSeq" id="WP_350344360.1">
    <property type="nucleotide sequence ID" value="NZ_CP158367.1"/>
</dbReference>
<sequence length="51" mass="5956">MKLEIYFTNEVAQYIKETKLHSSHNIIDNGNDDGSTWAVGNYKLDYKMQKC</sequence>
<proteinExistence type="predicted"/>
<gene>
    <name evidence="1" type="ORF">PRVXT_000757</name>
</gene>
<reference evidence="1" key="2">
    <citation type="submission" date="2024-06" db="EMBL/GenBank/DDBJ databases">
        <authorList>
            <person name="Petrova K.O."/>
            <person name="Toshchakov S.V."/>
            <person name="Boltjanskaja Y.V."/>
            <person name="Kevbrin V."/>
        </authorList>
    </citation>
    <scope>NUCLEOTIDE SEQUENCE</scope>
    <source>
        <strain evidence="1">Z-910T</strain>
    </source>
</reference>
<accession>A0AAU7VNT4</accession>
<protein>
    <submittedName>
        <fullName evidence="1">Uncharacterized protein</fullName>
    </submittedName>
</protein>
<reference evidence="1" key="1">
    <citation type="journal article" date="2013" name="Extremophiles">
        <title>Proteinivorax tanatarense gen. nov., sp. nov., an anaerobic, haloalkaliphilic, proteolytic bacterium isolated from a decaying algal bloom, and proposal of Proteinivoraceae fam. nov.</title>
        <authorList>
            <person name="Kevbrin V."/>
            <person name="Boltyanskaya Y."/>
            <person name="Zhilina T."/>
            <person name="Kolganova T."/>
            <person name="Lavrentjeva E."/>
            <person name="Kuznetsov B."/>
        </authorList>
    </citation>
    <scope>NUCLEOTIDE SEQUENCE</scope>
    <source>
        <strain evidence="1">Z-910T</strain>
    </source>
</reference>
<name>A0AAU7VNT4_9FIRM</name>